<dbReference type="AlphaFoldDB" id="A0AAV4H7R7"/>
<feature type="chain" id="PRO_5043394182" evidence="1">
    <location>
        <begin position="20"/>
        <end position="133"/>
    </location>
</feature>
<protein>
    <submittedName>
        <fullName evidence="2">Uncharacterized protein</fullName>
    </submittedName>
</protein>
<name>A0AAV4H7R7_9GAST</name>
<proteinExistence type="predicted"/>
<dbReference type="Proteomes" id="UP000762676">
    <property type="component" value="Unassembled WGS sequence"/>
</dbReference>
<accession>A0AAV4H7R7</accession>
<comment type="caution">
    <text evidence="2">The sequence shown here is derived from an EMBL/GenBank/DDBJ whole genome shotgun (WGS) entry which is preliminary data.</text>
</comment>
<evidence type="ECO:0000256" key="1">
    <source>
        <dbReference type="SAM" id="SignalP"/>
    </source>
</evidence>
<keyword evidence="3" id="KW-1185">Reference proteome</keyword>
<keyword evidence="1" id="KW-0732">Signal</keyword>
<reference evidence="2 3" key="1">
    <citation type="journal article" date="2021" name="Elife">
        <title>Chloroplast acquisition without the gene transfer in kleptoplastic sea slugs, Plakobranchus ocellatus.</title>
        <authorList>
            <person name="Maeda T."/>
            <person name="Takahashi S."/>
            <person name="Yoshida T."/>
            <person name="Shimamura S."/>
            <person name="Takaki Y."/>
            <person name="Nagai Y."/>
            <person name="Toyoda A."/>
            <person name="Suzuki Y."/>
            <person name="Arimoto A."/>
            <person name="Ishii H."/>
            <person name="Satoh N."/>
            <person name="Nishiyama T."/>
            <person name="Hasebe M."/>
            <person name="Maruyama T."/>
            <person name="Minagawa J."/>
            <person name="Obokata J."/>
            <person name="Shigenobu S."/>
        </authorList>
    </citation>
    <scope>NUCLEOTIDE SEQUENCE [LARGE SCALE GENOMIC DNA]</scope>
</reference>
<feature type="signal peptide" evidence="1">
    <location>
        <begin position="1"/>
        <end position="19"/>
    </location>
</feature>
<sequence>MFFSKKVVLIFPFVLQCAGVLPGIQTSSWRYLAAEGLDLPGILRYLPEGTCATYRSCLAARGCTYGYPHRIDRPVVTSRPLRPSLYQSYNWSRKPCFPTFHVCLTRKVPRASSFPPFNCTIVRLSSLDIRCGI</sequence>
<organism evidence="2 3">
    <name type="scientific">Elysia marginata</name>
    <dbReference type="NCBI Taxonomy" id="1093978"/>
    <lineage>
        <taxon>Eukaryota</taxon>
        <taxon>Metazoa</taxon>
        <taxon>Spiralia</taxon>
        <taxon>Lophotrochozoa</taxon>
        <taxon>Mollusca</taxon>
        <taxon>Gastropoda</taxon>
        <taxon>Heterobranchia</taxon>
        <taxon>Euthyneura</taxon>
        <taxon>Panpulmonata</taxon>
        <taxon>Sacoglossa</taxon>
        <taxon>Placobranchoidea</taxon>
        <taxon>Plakobranchidae</taxon>
        <taxon>Elysia</taxon>
    </lineage>
</organism>
<evidence type="ECO:0000313" key="2">
    <source>
        <dbReference type="EMBL" id="GFR94272.1"/>
    </source>
</evidence>
<gene>
    <name evidence="2" type="ORF">ElyMa_004398600</name>
</gene>
<evidence type="ECO:0000313" key="3">
    <source>
        <dbReference type="Proteomes" id="UP000762676"/>
    </source>
</evidence>
<dbReference type="EMBL" id="BMAT01008883">
    <property type="protein sequence ID" value="GFR94272.1"/>
    <property type="molecule type" value="Genomic_DNA"/>
</dbReference>